<evidence type="ECO:0000313" key="1">
    <source>
        <dbReference type="EMBL" id="GJN88595.1"/>
    </source>
</evidence>
<reference evidence="1 2" key="1">
    <citation type="submission" date="2021-12" db="EMBL/GenBank/DDBJ databases">
        <title>High titer production of polyol ester of fatty acids by Rhodotorula paludigena BS15 towards product separation-free biomass refinery.</title>
        <authorList>
            <person name="Mano J."/>
            <person name="Ono H."/>
            <person name="Tanaka T."/>
            <person name="Naito K."/>
            <person name="Sushida H."/>
            <person name="Ike M."/>
            <person name="Tokuyasu K."/>
            <person name="Kitaoka M."/>
        </authorList>
    </citation>
    <scope>NUCLEOTIDE SEQUENCE [LARGE SCALE GENOMIC DNA]</scope>
    <source>
        <strain evidence="1 2">BS15</strain>
    </source>
</reference>
<protein>
    <recommendedName>
        <fullName evidence="3">Glycosyltransferase family 17 protein</fullName>
    </recommendedName>
</protein>
<sequence length="378" mass="43019">MASRVRLRPLPLAGALVACILCYALVLHPLLPRGYLAYSTRPLWDRSEAPSEVIPHYWAHDLAPDQQCAVHGWDKRTEKPQVWDATIFSTELDLLLVRLHELSPVVSRFFLVESDRTFTGHPKPRLLESALETDARLRPYLAQITYRPFTGAPLAPRESPFEQEIALRRAMTDLLRREYPAATSREPAPVLLFSDVDEIPSRKTVELLQACDFGSPLHLGMKSYLYSFEWEEGGETSSWRPTAVEWPLRGKGADEFYRHGKVTERVLANSGWHCSWCFRYISDFVTKATGYSHTDRLGSRPAALLKPSRIQQTICSGLEFFAMLPEAYTYRDLFNKMRLLPSKSAVDVPSYVVEHADELRYLLPGEGNCIRQDAPPKA</sequence>
<proteinExistence type="predicted"/>
<dbReference type="Pfam" id="PF04724">
    <property type="entry name" value="Glyco_transf_17"/>
    <property type="match status" value="1"/>
</dbReference>
<accession>A0AAV5G7W9</accession>
<keyword evidence="2" id="KW-1185">Reference proteome</keyword>
<dbReference type="InterPro" id="IPR006813">
    <property type="entry name" value="Glyco_trans_17"/>
</dbReference>
<dbReference type="GO" id="GO:0003830">
    <property type="term" value="F:beta-1,4-mannosylglycoprotein 4-beta-N-acetylglucosaminyltransferase activity"/>
    <property type="evidence" value="ECO:0007669"/>
    <property type="project" value="InterPro"/>
</dbReference>
<evidence type="ECO:0008006" key="3">
    <source>
        <dbReference type="Google" id="ProtNLM"/>
    </source>
</evidence>
<evidence type="ECO:0000313" key="2">
    <source>
        <dbReference type="Proteomes" id="UP001342314"/>
    </source>
</evidence>
<dbReference type="PANTHER" id="PTHR12224:SF0">
    <property type="entry name" value="BETA-1,4-MANNOSYL-GLYCOPROTEIN 4-BETA-N-ACETYLGLUCOSAMINYLTRANSFERASE"/>
    <property type="match status" value="1"/>
</dbReference>
<dbReference type="EMBL" id="BQKY01000003">
    <property type="protein sequence ID" value="GJN88595.1"/>
    <property type="molecule type" value="Genomic_DNA"/>
</dbReference>
<dbReference type="GO" id="GO:0006044">
    <property type="term" value="P:N-acetylglucosamine metabolic process"/>
    <property type="evidence" value="ECO:0007669"/>
    <property type="project" value="TreeGrafter"/>
</dbReference>
<organism evidence="1 2">
    <name type="scientific">Rhodotorula paludigena</name>
    <dbReference type="NCBI Taxonomy" id="86838"/>
    <lineage>
        <taxon>Eukaryota</taxon>
        <taxon>Fungi</taxon>
        <taxon>Dikarya</taxon>
        <taxon>Basidiomycota</taxon>
        <taxon>Pucciniomycotina</taxon>
        <taxon>Microbotryomycetes</taxon>
        <taxon>Sporidiobolales</taxon>
        <taxon>Sporidiobolaceae</taxon>
        <taxon>Rhodotorula</taxon>
    </lineage>
</organism>
<dbReference type="GO" id="GO:0016020">
    <property type="term" value="C:membrane"/>
    <property type="evidence" value="ECO:0007669"/>
    <property type="project" value="InterPro"/>
</dbReference>
<dbReference type="PANTHER" id="PTHR12224">
    <property type="entry name" value="BETA-1,4-MANNOSYL-GLYCOPROTEIN BETA-1,4-N-ACETYLGLUCOSAMINYL-TRANSFERASE"/>
    <property type="match status" value="1"/>
</dbReference>
<dbReference type="PROSITE" id="PS51257">
    <property type="entry name" value="PROKAR_LIPOPROTEIN"/>
    <property type="match status" value="1"/>
</dbReference>
<comment type="caution">
    <text evidence="1">The sequence shown here is derived from an EMBL/GenBank/DDBJ whole genome shotgun (WGS) entry which is preliminary data.</text>
</comment>
<dbReference type="Proteomes" id="UP001342314">
    <property type="component" value="Unassembled WGS sequence"/>
</dbReference>
<gene>
    <name evidence="1" type="ORF">Rhopal_001561-T1</name>
</gene>
<dbReference type="AlphaFoldDB" id="A0AAV5G7W9"/>
<name>A0AAV5G7W9_9BASI</name>